<dbReference type="AlphaFoldDB" id="H0Y5T8"/>
<protein>
    <submittedName>
        <fullName evidence="2">TRIO and F-actin binding protein</fullName>
    </submittedName>
</protein>
<reference evidence="2 3" key="3">
    <citation type="journal article" date="2008" name="Genome Biol.">
        <title>Finishing the finished human chromosome 22 sequence.</title>
        <authorList>
            <person name="Cole C.G."/>
            <person name="McCann O.T."/>
            <person name="Collins J.E."/>
            <person name="Oliver K."/>
            <person name="Willey D."/>
            <person name="Gribble S.M."/>
            <person name="Yang F."/>
            <person name="McLaren K."/>
            <person name="Rogers J."/>
            <person name="Ning Z."/>
            <person name="Beare D.M."/>
            <person name="Dunham I."/>
        </authorList>
    </citation>
    <scope>NUCLEOTIDE SEQUENCE [LARGE SCALE GENOMIC DNA]</scope>
</reference>
<organism evidence="2 3">
    <name type="scientific">Homo sapiens</name>
    <name type="common">Human</name>
    <dbReference type="NCBI Taxonomy" id="9606"/>
    <lineage>
        <taxon>Eukaryota</taxon>
        <taxon>Metazoa</taxon>
        <taxon>Chordata</taxon>
        <taxon>Craniata</taxon>
        <taxon>Vertebrata</taxon>
        <taxon>Euteleostomi</taxon>
        <taxon>Mammalia</taxon>
        <taxon>Eutheria</taxon>
        <taxon>Euarchontoglires</taxon>
        <taxon>Primates</taxon>
        <taxon>Haplorrhini</taxon>
        <taxon>Catarrhini</taxon>
        <taxon>Hominidae</taxon>
        <taxon>Homo</taxon>
    </lineage>
</organism>
<dbReference type="Bgee" id="ENSG00000100106">
    <property type="expression patterns" value="Expressed in lower lobe of lung and 208 other cell types or tissues"/>
</dbReference>
<proteinExistence type="predicted"/>
<dbReference type="ChiTaRS" id="TRIOBP">
    <property type="organism name" value="human"/>
</dbReference>
<feature type="compositionally biased region" description="Pro residues" evidence="1">
    <location>
        <begin position="83"/>
        <end position="92"/>
    </location>
</feature>
<dbReference type="VEuPathDB" id="HostDB:ENSG00000100106"/>
<dbReference type="Ensembl" id="ENST00000413051.2">
    <property type="protein sequence ID" value="ENSP00000400680.2"/>
    <property type="gene ID" value="ENSG00000100106.22"/>
</dbReference>
<reference evidence="2" key="5">
    <citation type="submission" date="2025-09" db="UniProtKB">
        <authorList>
            <consortium name="Ensembl"/>
        </authorList>
    </citation>
    <scope>IDENTIFICATION</scope>
</reference>
<evidence type="ECO:0000313" key="3">
    <source>
        <dbReference type="Proteomes" id="UP000005640"/>
    </source>
</evidence>
<reference evidence="2 3" key="1">
    <citation type="journal article" date="2001" name="Nature">
        <title>Initial sequencing and analysis of the human genome.</title>
        <authorList>
            <consortium name="International Human Genome Sequencing Consortium"/>
            <person name="Lander E.S."/>
            <person name="Linton L.M."/>
            <person name="Birren B."/>
            <person name="Nusbaum C."/>
            <person name="Zody M.C."/>
            <person name="Baldwin J."/>
            <person name="Devon K."/>
            <person name="Dewar K."/>
            <person name="Doyle M."/>
            <person name="FitzHugh W."/>
            <person name="Funke R."/>
            <person name="Gage D."/>
            <person name="Harris K."/>
            <person name="Heaford A."/>
            <person name="Howland J."/>
            <person name="Kann L."/>
            <person name="Lehoczky J."/>
            <person name="LeVine R."/>
            <person name="McEwan P."/>
            <person name="McKernan K."/>
            <person name="Meldrim J."/>
            <person name="Mesirov J.P."/>
            <person name="Miranda C."/>
            <person name="Morris W."/>
            <person name="Naylor J."/>
            <person name="Raymond C."/>
            <person name="Rosetti M."/>
            <person name="Santos R."/>
            <person name="Sheridan A."/>
            <person name="Sougnez C."/>
            <person name="Stange-Thomann N."/>
            <person name="Stojanovic N."/>
            <person name="Subramanian A."/>
            <person name="Wyman D."/>
            <person name="Rogers J."/>
            <person name="Sulston J."/>
            <person name="Ainscough R."/>
            <person name="Beck S."/>
            <person name="Bentley D."/>
            <person name="Burton J."/>
            <person name="Clee C."/>
            <person name="Carter N."/>
            <person name="Coulson A."/>
            <person name="Deadman R."/>
            <person name="Deloukas P."/>
            <person name="Dunham A."/>
            <person name="Dunham I."/>
            <person name="Durbin R."/>
            <person name="French L."/>
            <person name="Grafham D."/>
            <person name="Gregory S."/>
            <person name="Hubbard T."/>
            <person name="Humphray S."/>
            <person name="Hunt A."/>
            <person name="Jones M."/>
            <person name="Lloyd C."/>
            <person name="McMurray A."/>
            <person name="Matthews L."/>
            <person name="Mercer S."/>
            <person name="Milne S."/>
            <person name="Mullikin J.C."/>
            <person name="Mungall A."/>
            <person name="Plumb R."/>
            <person name="Ross M."/>
            <person name="Shownkeen R."/>
            <person name="Sims S."/>
            <person name="Waterston R.H."/>
            <person name="Wilson R.K."/>
            <person name="Hillier L.W."/>
            <person name="McPherson J.D."/>
            <person name="Marra M.A."/>
            <person name="Mardis E.R."/>
            <person name="Fulton L.A."/>
            <person name="Chinwalla A.T."/>
            <person name="Pepin K.H."/>
            <person name="Gish W.R."/>
            <person name="Chissoe S.L."/>
            <person name="Wendl M.C."/>
            <person name="Delehaunty K.D."/>
            <person name="Miner T.L."/>
            <person name="Delehaunty A."/>
            <person name="Kramer J.B."/>
            <person name="Cook L.L."/>
            <person name="Fulton R.S."/>
            <person name="Johnson D.L."/>
            <person name="Minx P.J."/>
            <person name="Clifton S.W."/>
            <person name="Hawkins T."/>
            <person name="Branscomb E."/>
            <person name="Predki P."/>
            <person name="Richardson P."/>
            <person name="Wenning S."/>
            <person name="Slezak T."/>
            <person name="Doggett N."/>
            <person name="Cheng J.F."/>
            <person name="Olsen A."/>
            <person name="Lucas S."/>
            <person name="Elkin C."/>
            <person name="Uberbacher E."/>
            <person name="Frazier M."/>
            <person name="Gibbs R.A."/>
            <person name="Muzny D.M."/>
            <person name="Scherer S.E."/>
            <person name="Bouck J.B."/>
            <person name="Sodergren E.J."/>
            <person name="Worley K.C."/>
            <person name="Rives C.M."/>
            <person name="Gorrell J.H."/>
            <person name="Metzker M.L."/>
            <person name="Naylor S.L."/>
            <person name="Kucherlapati R.S."/>
            <person name="Nelson D.L."/>
            <person name="Weinstock G.M."/>
            <person name="Sakaki Y."/>
            <person name="Fujiyama A."/>
            <person name="Hattori M."/>
            <person name="Yada T."/>
            <person name="Toyoda A."/>
            <person name="Itoh T."/>
            <person name="Kawagoe C."/>
            <person name="Watanabe H."/>
            <person name="Totoki Y."/>
            <person name="Taylor T."/>
            <person name="Weissenbach J."/>
            <person name="Heilig R."/>
            <person name="Saurin W."/>
            <person name="Artiguenave F."/>
            <person name="Brottier P."/>
            <person name="Bruls T."/>
            <person name="Pelletier E."/>
            <person name="Robert C."/>
            <person name="Wincker P."/>
            <person name="Smith D.R."/>
            <person name="Doucette-Stamm L."/>
            <person name="Rubenfield M."/>
            <person name="Weinstock K."/>
            <person name="Lee H.M."/>
            <person name="Dubois J."/>
            <person name="Rosenthal A."/>
            <person name="Platzer M."/>
            <person name="Nyakatura G."/>
            <person name="Taudien S."/>
            <person name="Rump A."/>
            <person name="Yang H."/>
            <person name="Yu J."/>
            <person name="Wang J."/>
            <person name="Huang G."/>
            <person name="Gu J."/>
            <person name="Hood L."/>
            <person name="Rowen L."/>
            <person name="Madan A."/>
            <person name="Qin S."/>
            <person name="Davis R.W."/>
            <person name="Federspiel N.A."/>
            <person name="Abola A.P."/>
            <person name="Proctor M.J."/>
            <person name="Myers R.M."/>
            <person name="Schmutz J."/>
            <person name="Dickson M."/>
            <person name="Grimwood J."/>
            <person name="Cox D.R."/>
            <person name="Olson M.V."/>
            <person name="Kaul R."/>
            <person name="Raymond C."/>
            <person name="Shimizu N."/>
            <person name="Kawasaki K."/>
            <person name="Minoshima S."/>
            <person name="Evans G.A."/>
            <person name="Athanasiou M."/>
            <person name="Schultz R."/>
            <person name="Roe B.A."/>
            <person name="Chen F."/>
            <person name="Pan H."/>
            <person name="Ramser J."/>
            <person name="Lehrach H."/>
            <person name="Reinhardt R."/>
            <person name="McCombie W.R."/>
            <person name="de la Bastide M."/>
            <person name="Dedhia N."/>
            <person name="Blocker H."/>
            <person name="Hornischer K."/>
            <person name="Nordsiek G."/>
            <person name="Agarwala R."/>
            <person name="Aravind L."/>
            <person name="Bailey J.A."/>
            <person name="Bateman A."/>
            <person name="Batzoglou S."/>
            <person name="Birney E."/>
            <person name="Bork P."/>
            <person name="Brown D.G."/>
            <person name="Burge C.B."/>
            <person name="Cerutti L."/>
            <person name="Chen H.C."/>
            <person name="Church D."/>
            <person name="Clamp M."/>
            <person name="Copley R.R."/>
            <person name="Doerks T."/>
            <person name="Eddy S.R."/>
            <person name="Eichler E.E."/>
            <person name="Furey T.S."/>
            <person name="Galagan J."/>
            <person name="Gilbert J.G."/>
            <person name="Harmon C."/>
            <person name="Hayashizaki Y."/>
            <person name="Haussler D."/>
            <person name="Hermjakob H."/>
            <person name="Hokamp K."/>
            <person name="Jang W."/>
            <person name="Johnson L.S."/>
            <person name="Jones T.A."/>
            <person name="Kasif S."/>
            <person name="Kaspryzk A."/>
            <person name="Kennedy S."/>
            <person name="Kent W.J."/>
            <person name="Kitts P."/>
            <person name="Koonin E.V."/>
            <person name="Korf I."/>
            <person name="Kulp D."/>
            <person name="Lancet D."/>
            <person name="Lowe T.M."/>
            <person name="McLysaght A."/>
            <person name="Mikkelsen T."/>
            <person name="Moran J.V."/>
            <person name="Mulder N."/>
            <person name="Pollara V.J."/>
            <person name="Ponting C.P."/>
            <person name="Schuler G."/>
            <person name="Schultz J."/>
            <person name="Slater G."/>
            <person name="Smit A.F."/>
            <person name="Stupka E."/>
            <person name="Szustakowski J."/>
            <person name="Thierry-Mieg D."/>
            <person name="Thierry-Mieg J."/>
            <person name="Wagner L."/>
            <person name="Wallis J."/>
            <person name="Wheeler R."/>
            <person name="Williams A."/>
            <person name="Wolf Y.I."/>
            <person name="Wolfe K.H."/>
            <person name="Yang S.P."/>
            <person name="Yeh R.F."/>
            <person name="Collins F."/>
            <person name="Guyer M.S."/>
            <person name="Peterson J."/>
            <person name="Felsenfeld A."/>
            <person name="Wetterstrand K.A."/>
            <person name="Patrinos A."/>
            <person name="Morgan M.J."/>
            <person name="de Jong P."/>
            <person name="Catanese J.J."/>
            <person name="Osoegawa K."/>
            <person name="Shizuya H."/>
            <person name="Choi S."/>
            <person name="Chen Y.J."/>
        </authorList>
    </citation>
    <scope>NUCLEOTIDE SEQUENCE [LARGE SCALE GENOMIC DNA]</scope>
</reference>
<dbReference type="HGNC" id="HGNC:17009">
    <property type="gene designation" value="TRIOBP"/>
</dbReference>
<evidence type="ECO:0000256" key="1">
    <source>
        <dbReference type="SAM" id="MobiDB-lite"/>
    </source>
</evidence>
<sequence>GGGGGVPAPRSPAREPRPRSCLLLPPPWGAAMTVYREGLGCQPTGSPDCGCGRFWIFSCPKPRPICSTSRRDGCRSWTSLESLPPPRSPPPLLRSGRNIGLC</sequence>
<evidence type="ECO:0000313" key="2">
    <source>
        <dbReference type="Ensembl" id="ENSP00000400680.2"/>
    </source>
</evidence>
<reference evidence="2 3" key="2">
    <citation type="journal article" date="2004" name="Nature">
        <title>Finishing the euchromatic sequence of the human genome.</title>
        <authorList>
            <consortium name="International Human Genome Sequencing Consortium"/>
        </authorList>
    </citation>
    <scope>NUCLEOTIDE SEQUENCE [LARGE SCALE GENOMIC DNA]</scope>
</reference>
<keyword evidence="3" id="KW-1185">Reference proteome</keyword>
<name>H0Y5T8_HUMAN</name>
<dbReference type="Proteomes" id="UP000005640">
    <property type="component" value="Chromosome 22"/>
</dbReference>
<dbReference type="HOGENOM" id="CLU_2283811_0_0_1"/>
<dbReference type="ExpressionAtlas" id="H0Y5T8">
    <property type="expression patterns" value="baseline and differential"/>
</dbReference>
<dbReference type="GeneTree" id="ENSGT00940000157340"/>
<gene>
    <name evidence="2" type="primary">TRIOBP</name>
</gene>
<reference evidence="2" key="4">
    <citation type="submission" date="2025-08" db="UniProtKB">
        <authorList>
            <consortium name="Ensembl"/>
        </authorList>
    </citation>
    <scope>IDENTIFICATION</scope>
</reference>
<feature type="non-terminal residue" evidence="2">
    <location>
        <position position="1"/>
    </location>
</feature>
<dbReference type="UCSC" id="uc062ead.1">
    <property type="organism name" value="human"/>
</dbReference>
<dbReference type="OrthoDB" id="9942268at2759"/>
<feature type="region of interest" description="Disordered" evidence="1">
    <location>
        <begin position="80"/>
        <end position="102"/>
    </location>
</feature>
<dbReference type="OpenTargets" id="ENSG00000100106"/>
<dbReference type="EMBL" id="Z83844">
    <property type="status" value="NOT_ANNOTATED_CDS"/>
    <property type="molecule type" value="Genomic_DNA"/>
</dbReference>
<accession>H0Y5T8</accession>
<dbReference type="ProteomicsDB" id="35056"/>
<dbReference type="MassIVE" id="H0Y5T8"/>